<dbReference type="Gene3D" id="3.40.50.2000">
    <property type="entry name" value="Glycogen Phosphorylase B"/>
    <property type="match status" value="2"/>
</dbReference>
<dbReference type="PANTHER" id="PTHR46401">
    <property type="entry name" value="GLYCOSYLTRANSFERASE WBBK-RELATED"/>
    <property type="match status" value="1"/>
</dbReference>
<keyword evidence="1" id="KW-0328">Glycosyltransferase</keyword>
<evidence type="ECO:0000259" key="3">
    <source>
        <dbReference type="Pfam" id="PF00534"/>
    </source>
</evidence>
<dbReference type="Pfam" id="PF00534">
    <property type="entry name" value="Glycos_transf_1"/>
    <property type="match status" value="1"/>
</dbReference>
<reference evidence="5 6" key="1">
    <citation type="journal article" date="2019" name="Int. J. Syst. Evol. Microbiol.">
        <title>The Global Catalogue of Microorganisms (GCM) 10K type strain sequencing project: providing services to taxonomists for standard genome sequencing and annotation.</title>
        <authorList>
            <consortium name="The Broad Institute Genomics Platform"/>
            <consortium name="The Broad Institute Genome Sequencing Center for Infectious Disease"/>
            <person name="Wu L."/>
            <person name="Ma J."/>
        </authorList>
    </citation>
    <scope>NUCLEOTIDE SEQUENCE [LARGE SCALE GENOMIC DNA]</scope>
    <source>
        <strain evidence="5 6">JCM 12140</strain>
    </source>
</reference>
<evidence type="ECO:0000256" key="1">
    <source>
        <dbReference type="ARBA" id="ARBA00022676"/>
    </source>
</evidence>
<gene>
    <name evidence="5" type="ORF">GCM10009627_31590</name>
</gene>
<dbReference type="Proteomes" id="UP001501742">
    <property type="component" value="Unassembled WGS sequence"/>
</dbReference>
<keyword evidence="2" id="KW-0808">Transferase</keyword>
<evidence type="ECO:0000259" key="4">
    <source>
        <dbReference type="Pfam" id="PF13439"/>
    </source>
</evidence>
<name>A0ABN1ZGW7_9MICO</name>
<dbReference type="Pfam" id="PF13439">
    <property type="entry name" value="Glyco_transf_4"/>
    <property type="match status" value="1"/>
</dbReference>
<dbReference type="InterPro" id="IPR028098">
    <property type="entry name" value="Glyco_trans_4-like_N"/>
</dbReference>
<protein>
    <submittedName>
        <fullName evidence="5">Glycosyltransferase family 1 protein</fullName>
    </submittedName>
</protein>
<dbReference type="PANTHER" id="PTHR46401:SF2">
    <property type="entry name" value="GLYCOSYLTRANSFERASE WBBK-RELATED"/>
    <property type="match status" value="1"/>
</dbReference>
<organism evidence="5 6">
    <name type="scientific">Curtobacterium herbarum</name>
    <dbReference type="NCBI Taxonomy" id="150122"/>
    <lineage>
        <taxon>Bacteria</taxon>
        <taxon>Bacillati</taxon>
        <taxon>Actinomycetota</taxon>
        <taxon>Actinomycetes</taxon>
        <taxon>Micrococcales</taxon>
        <taxon>Microbacteriaceae</taxon>
        <taxon>Curtobacterium</taxon>
    </lineage>
</organism>
<evidence type="ECO:0000313" key="5">
    <source>
        <dbReference type="EMBL" id="GAA1494813.1"/>
    </source>
</evidence>
<dbReference type="RefSeq" id="WP_204607488.1">
    <property type="nucleotide sequence ID" value="NZ_BAAAJX010000017.1"/>
</dbReference>
<dbReference type="EMBL" id="BAAAJX010000017">
    <property type="protein sequence ID" value="GAA1494813.1"/>
    <property type="molecule type" value="Genomic_DNA"/>
</dbReference>
<evidence type="ECO:0000256" key="2">
    <source>
        <dbReference type="ARBA" id="ARBA00022679"/>
    </source>
</evidence>
<keyword evidence="6" id="KW-1185">Reference proteome</keyword>
<evidence type="ECO:0000313" key="6">
    <source>
        <dbReference type="Proteomes" id="UP001501742"/>
    </source>
</evidence>
<dbReference type="SUPFAM" id="SSF53756">
    <property type="entry name" value="UDP-Glycosyltransferase/glycogen phosphorylase"/>
    <property type="match status" value="1"/>
</dbReference>
<sequence>MTTLRVIVDQVIAPVPGGIGRYAEELTRKLIETAPAGCDVEAVVSAASPAELQRLRTLLPGLADLERLALPRRELSLAWQAGLARRASHGMVHAPSVLAPLVKHDRVQDVGHQIVVTVHDTVPWTHPETLTPRGVHFHKAMVKRAYRYADAVVVPTHAVAAALNDVHRFDDRLRVIGGAPSARLRVPVDADLRAERLGLPPRYVLAVGTLEPRKGLRSLIEAMAHPDAPTDIPLVIAGPDGWGDVDVAETAERAGLAADRVKVLGHVEDADLAVVYDRATVFVFPSLAEGFGLPVVEAMSFGTPVVHSDDPAVREVASDAGITVERNPRDGYPERIAQAVYQVVNDPHLAGQLAVAGPDRARMFDWHDSALEVWQLHADL</sequence>
<feature type="domain" description="Glycosyl transferase family 1" evidence="3">
    <location>
        <begin position="199"/>
        <end position="351"/>
    </location>
</feature>
<comment type="caution">
    <text evidence="5">The sequence shown here is derived from an EMBL/GenBank/DDBJ whole genome shotgun (WGS) entry which is preliminary data.</text>
</comment>
<accession>A0ABN1ZGW7</accession>
<feature type="domain" description="Glycosyltransferase subfamily 4-like N-terminal" evidence="4">
    <location>
        <begin position="16"/>
        <end position="176"/>
    </location>
</feature>
<proteinExistence type="predicted"/>
<dbReference type="InterPro" id="IPR001296">
    <property type="entry name" value="Glyco_trans_1"/>
</dbReference>
<dbReference type="CDD" id="cd03809">
    <property type="entry name" value="GT4_MtfB-like"/>
    <property type="match status" value="1"/>
</dbReference>